<dbReference type="PROSITE" id="PS50109">
    <property type="entry name" value="HIS_KIN"/>
    <property type="match status" value="1"/>
</dbReference>
<accession>A0ABY7XUU2</accession>
<comment type="catalytic activity">
    <reaction evidence="1 14">
        <text>ATP + protein L-histidine = ADP + protein N-phospho-L-histidine.</text>
        <dbReference type="EC" id="2.7.13.3"/>
    </reaction>
</comment>
<dbReference type="Pfam" id="PF02518">
    <property type="entry name" value="HATPase_c"/>
    <property type="match status" value="1"/>
</dbReference>
<evidence type="ECO:0000256" key="1">
    <source>
        <dbReference type="ARBA" id="ARBA00000085"/>
    </source>
</evidence>
<evidence type="ECO:0000256" key="10">
    <source>
        <dbReference type="ARBA" id="ARBA00022840"/>
    </source>
</evidence>
<dbReference type="InterPro" id="IPR003594">
    <property type="entry name" value="HATPase_dom"/>
</dbReference>
<evidence type="ECO:0000259" key="15">
    <source>
        <dbReference type="PROSITE" id="PS50109"/>
    </source>
</evidence>
<dbReference type="InterPro" id="IPR006290">
    <property type="entry name" value="CztS_silS_copS"/>
</dbReference>
<dbReference type="EMBL" id="CP082270">
    <property type="protein sequence ID" value="WDM61972.1"/>
    <property type="molecule type" value="Genomic_DNA"/>
</dbReference>
<comment type="function">
    <text evidence="14">Member of a two-component regulatory system.</text>
</comment>
<keyword evidence="10 14" id="KW-0067">ATP-binding</keyword>
<dbReference type="SMART" id="SM00388">
    <property type="entry name" value="HisKA"/>
    <property type="match status" value="1"/>
</dbReference>
<evidence type="ECO:0000256" key="11">
    <source>
        <dbReference type="ARBA" id="ARBA00022989"/>
    </source>
</evidence>
<dbReference type="InterPro" id="IPR048590">
    <property type="entry name" value="CusS-like_sensor"/>
</dbReference>
<protein>
    <recommendedName>
        <fullName evidence="14">Sensor protein</fullName>
        <ecNumber evidence="14">2.7.13.3</ecNumber>
    </recommendedName>
</protein>
<dbReference type="InterPro" id="IPR003661">
    <property type="entry name" value="HisK_dim/P_dom"/>
</dbReference>
<evidence type="ECO:0000256" key="5">
    <source>
        <dbReference type="ARBA" id="ARBA00022553"/>
    </source>
</evidence>
<dbReference type="CDD" id="cd06225">
    <property type="entry name" value="HAMP"/>
    <property type="match status" value="1"/>
</dbReference>
<keyword evidence="7 14" id="KW-0812">Transmembrane</keyword>
<evidence type="ECO:0000256" key="3">
    <source>
        <dbReference type="ARBA" id="ARBA00022475"/>
    </source>
</evidence>
<dbReference type="SMART" id="SM00304">
    <property type="entry name" value="HAMP"/>
    <property type="match status" value="1"/>
</dbReference>
<dbReference type="Gene3D" id="6.10.340.10">
    <property type="match status" value="1"/>
</dbReference>
<dbReference type="PANTHER" id="PTHR45436">
    <property type="entry name" value="SENSOR HISTIDINE KINASE YKOH"/>
    <property type="match status" value="1"/>
</dbReference>
<dbReference type="GO" id="GO:0004673">
    <property type="term" value="F:protein histidine kinase activity"/>
    <property type="evidence" value="ECO:0007669"/>
    <property type="project" value="UniProtKB-EC"/>
</dbReference>
<evidence type="ECO:0000256" key="9">
    <source>
        <dbReference type="ARBA" id="ARBA00022777"/>
    </source>
</evidence>
<dbReference type="Pfam" id="PF21085">
    <property type="entry name" value="CusS"/>
    <property type="match status" value="1"/>
</dbReference>
<dbReference type="RefSeq" id="WP_274510577.1">
    <property type="nucleotide sequence ID" value="NZ_CP082270.1"/>
</dbReference>
<keyword evidence="5" id="KW-0597">Phosphoprotein</keyword>
<dbReference type="CDD" id="cd00075">
    <property type="entry name" value="HATPase"/>
    <property type="match status" value="1"/>
</dbReference>
<evidence type="ECO:0000256" key="4">
    <source>
        <dbReference type="ARBA" id="ARBA00022519"/>
    </source>
</evidence>
<dbReference type="InterPro" id="IPR036890">
    <property type="entry name" value="HATPase_C_sf"/>
</dbReference>
<dbReference type="SUPFAM" id="SSF47384">
    <property type="entry name" value="Homodimeric domain of signal transducing histidine kinase"/>
    <property type="match status" value="1"/>
</dbReference>
<keyword evidence="4 14" id="KW-0997">Cell inner membrane</keyword>
<keyword evidence="9 14" id="KW-0418">Kinase</keyword>
<feature type="domain" description="Histidine kinase" evidence="15">
    <location>
        <begin position="243"/>
        <end position="453"/>
    </location>
</feature>
<dbReference type="SMART" id="SM00387">
    <property type="entry name" value="HATPase_c"/>
    <property type="match status" value="1"/>
</dbReference>
<keyword evidence="12 14" id="KW-0902">Two-component regulatory system</keyword>
<dbReference type="InterPro" id="IPR004358">
    <property type="entry name" value="Sig_transdc_His_kin-like_C"/>
</dbReference>
<name>A0ABY7XUU2_9GAMM</name>
<dbReference type="CDD" id="cd00082">
    <property type="entry name" value="HisKA"/>
    <property type="match status" value="1"/>
</dbReference>
<organism evidence="17 18">
    <name type="scientific">Stenotrophomonas forensis</name>
    <dbReference type="NCBI Taxonomy" id="2871169"/>
    <lineage>
        <taxon>Bacteria</taxon>
        <taxon>Pseudomonadati</taxon>
        <taxon>Pseudomonadota</taxon>
        <taxon>Gammaproteobacteria</taxon>
        <taxon>Lysobacterales</taxon>
        <taxon>Lysobacteraceae</taxon>
        <taxon>Stenotrophomonas</taxon>
        <taxon>Stenotrophomonas maltophilia group</taxon>
    </lineage>
</organism>
<evidence type="ECO:0000313" key="18">
    <source>
        <dbReference type="Proteomes" id="UP001216828"/>
    </source>
</evidence>
<evidence type="ECO:0000256" key="12">
    <source>
        <dbReference type="ARBA" id="ARBA00023012"/>
    </source>
</evidence>
<evidence type="ECO:0000256" key="2">
    <source>
        <dbReference type="ARBA" id="ARBA00004429"/>
    </source>
</evidence>
<dbReference type="SUPFAM" id="SSF158472">
    <property type="entry name" value="HAMP domain-like"/>
    <property type="match status" value="1"/>
</dbReference>
<evidence type="ECO:0000256" key="13">
    <source>
        <dbReference type="ARBA" id="ARBA00023136"/>
    </source>
</evidence>
<dbReference type="EC" id="2.7.13.3" evidence="14"/>
<evidence type="ECO:0000256" key="14">
    <source>
        <dbReference type="RuleBase" id="RU364088"/>
    </source>
</evidence>
<evidence type="ECO:0000256" key="6">
    <source>
        <dbReference type="ARBA" id="ARBA00022679"/>
    </source>
</evidence>
<evidence type="ECO:0000256" key="7">
    <source>
        <dbReference type="ARBA" id="ARBA00022692"/>
    </source>
</evidence>
<dbReference type="InterPro" id="IPR036097">
    <property type="entry name" value="HisK_dim/P_sf"/>
</dbReference>
<keyword evidence="18" id="KW-1185">Reference proteome</keyword>
<dbReference type="Pfam" id="PF00512">
    <property type="entry name" value="HisKA"/>
    <property type="match status" value="1"/>
</dbReference>
<dbReference type="Pfam" id="PF00672">
    <property type="entry name" value="HAMP"/>
    <property type="match status" value="1"/>
</dbReference>
<dbReference type="InterPro" id="IPR003660">
    <property type="entry name" value="HAMP_dom"/>
</dbReference>
<dbReference type="Gene3D" id="3.30.565.10">
    <property type="entry name" value="Histidine kinase-like ATPase, C-terminal domain"/>
    <property type="match status" value="1"/>
</dbReference>
<reference evidence="17 18" key="1">
    <citation type="submission" date="2021-08" db="EMBL/GenBank/DDBJ databases">
        <title>Stenotrophomonas forensis sp. nov., isolated from contaminated viral transport media.</title>
        <authorList>
            <person name="Nguyen S.V."/>
            <person name="Edwards D."/>
            <person name="Scott S."/>
            <person name="Doss J."/>
            <person name="Merid S."/>
            <person name="Zelaya E."/>
            <person name="Maza C."/>
            <person name="Mann M."/>
            <person name="Hamilton B."/>
            <person name="Blackwell R."/>
            <person name="Tran A."/>
            <person name="Hauser J."/>
        </authorList>
    </citation>
    <scope>NUCLEOTIDE SEQUENCE [LARGE SCALE GENOMIC DNA]</scope>
    <source>
        <strain evidence="17 18">DFS-20110405</strain>
    </source>
</reference>
<dbReference type="PROSITE" id="PS50885">
    <property type="entry name" value="HAMP"/>
    <property type="match status" value="1"/>
</dbReference>
<feature type="domain" description="HAMP" evidence="16">
    <location>
        <begin position="182"/>
        <end position="235"/>
    </location>
</feature>
<dbReference type="Gene3D" id="1.10.287.130">
    <property type="match status" value="1"/>
</dbReference>
<dbReference type="PRINTS" id="PR00344">
    <property type="entry name" value="BCTRLSENSOR"/>
</dbReference>
<dbReference type="NCBIfam" id="TIGR01386">
    <property type="entry name" value="cztS_silS_copS"/>
    <property type="match status" value="1"/>
</dbReference>
<keyword evidence="3 14" id="KW-1003">Cell membrane</keyword>
<dbReference type="InterPro" id="IPR005467">
    <property type="entry name" value="His_kinase_dom"/>
</dbReference>
<sequence length="468" mass="50875">MSLRRSMAVRLTVLFATVATLVLAALGVAIYVSARHDLVAQDFTELENKVALINDLASRGPASARAQRLAAALGHHPDIAFHIADDRGRVLFSTAPPLLREHARRQPVDTAPRRHDWTLADGRCMHALHLRQTLADGSQLVTLLAIDDARHTAFLQRFRHLLAIAIVAAAVASSLLGGYVVQRTLRPLRTLADDAREITAGRLQRRLSARRAPAELEQLAQTLNGMLARLQQDFARLTEFSGDLAHELRTPITNMLTQVQVVLAHPRSNEAYRETLASCAEELQQLAQTVGDLLYLAQTETPGVLPSREPVALDAVVDSLLEFYGLLAEDRQLTLRRDGTARVDGNPLMLHRAIANLLSNALKHARAGSEVRVRLEQGAGRCRISVHNLGTPIATEALPRLFDRFYRGERSRHEGAGLGLAITRAIAQAHGGSVGVASDETGTVFELLLPSAAAGTTPPDRTAPPPSR</sequence>
<feature type="transmembrane region" description="Helical" evidence="14">
    <location>
        <begin position="161"/>
        <end position="181"/>
    </location>
</feature>
<keyword evidence="8 14" id="KW-0547">Nucleotide-binding</keyword>
<proteinExistence type="predicted"/>
<evidence type="ECO:0000313" key="17">
    <source>
        <dbReference type="EMBL" id="WDM61972.1"/>
    </source>
</evidence>
<keyword evidence="13 14" id="KW-0472">Membrane</keyword>
<dbReference type="SUPFAM" id="SSF55874">
    <property type="entry name" value="ATPase domain of HSP90 chaperone/DNA topoisomerase II/histidine kinase"/>
    <property type="match status" value="1"/>
</dbReference>
<dbReference type="PANTHER" id="PTHR45436:SF15">
    <property type="entry name" value="SENSOR HISTIDINE KINASE CUSS"/>
    <property type="match status" value="1"/>
</dbReference>
<evidence type="ECO:0000259" key="16">
    <source>
        <dbReference type="PROSITE" id="PS50885"/>
    </source>
</evidence>
<dbReference type="InterPro" id="IPR050428">
    <property type="entry name" value="TCS_sensor_his_kinase"/>
</dbReference>
<keyword evidence="6 14" id="KW-0808">Transferase</keyword>
<gene>
    <name evidence="17" type="ORF">K5L94_12525</name>
</gene>
<dbReference type="Proteomes" id="UP001216828">
    <property type="component" value="Chromosome"/>
</dbReference>
<keyword evidence="11 14" id="KW-1133">Transmembrane helix</keyword>
<evidence type="ECO:0000256" key="8">
    <source>
        <dbReference type="ARBA" id="ARBA00022741"/>
    </source>
</evidence>
<comment type="subcellular location">
    <subcellularLocation>
        <location evidence="2">Cell inner membrane</location>
        <topology evidence="2">Multi-pass membrane protein</topology>
    </subcellularLocation>
</comment>